<dbReference type="EMBL" id="VBTY01000001">
    <property type="protein sequence ID" value="MDG3492980.1"/>
    <property type="molecule type" value="Genomic_DNA"/>
</dbReference>
<organism evidence="2 3">
    <name type="scientific">Pseudanabaena catenata USMAC16</name>
    <dbReference type="NCBI Taxonomy" id="1855837"/>
    <lineage>
        <taxon>Bacteria</taxon>
        <taxon>Bacillati</taxon>
        <taxon>Cyanobacteriota</taxon>
        <taxon>Cyanophyceae</taxon>
        <taxon>Pseudanabaenales</taxon>
        <taxon>Pseudanabaenaceae</taxon>
        <taxon>Pseudanabaena</taxon>
    </lineage>
</organism>
<dbReference type="Proteomes" id="UP001152872">
    <property type="component" value="Unassembled WGS sequence"/>
</dbReference>
<reference evidence="2" key="1">
    <citation type="submission" date="2019-05" db="EMBL/GenBank/DDBJ databases">
        <title>Whole genome sequencing of Pseudanabaena catenata USMAC16.</title>
        <authorList>
            <person name="Khan Z."/>
            <person name="Omar W.M."/>
            <person name="Convey P."/>
            <person name="Merican F."/>
            <person name="Najimudin N."/>
        </authorList>
    </citation>
    <scope>NUCLEOTIDE SEQUENCE</scope>
    <source>
        <strain evidence="2">USMAC16</strain>
    </source>
</reference>
<protein>
    <submittedName>
        <fullName evidence="2">Uncharacterized protein</fullName>
    </submittedName>
</protein>
<dbReference type="AlphaFoldDB" id="A0A9X4M7A5"/>
<feature type="transmembrane region" description="Helical" evidence="1">
    <location>
        <begin position="43"/>
        <end position="71"/>
    </location>
</feature>
<dbReference type="RefSeq" id="WP_009625006.1">
    <property type="nucleotide sequence ID" value="NZ_VBTY01000001.1"/>
</dbReference>
<sequence length="277" mass="29989">MNSYPNTEVNTELNPETDETNAFHRFIPAGLSHRGKAKTPKDVLVVSILFGILGLSALNSLGLIALIGAYASLASQKPPTLVQLSGGKAITAITSENKTRSPEVVKQFVTQQVMALMTWTGELPSDASQNGKPFLDTGVEVTADKGLKKKITTTAWQASFAFSEDFRKGLLSSIAELTPIEVFSGGSKVILVPQTITTPEEIEKGKWKVNLVANLVTFSPLNQVGESVPFNKEIFIQAIDVPNLKADASPLEQAIFKVRSSGLEIYAMRDLTRNDLK</sequence>
<evidence type="ECO:0000313" key="2">
    <source>
        <dbReference type="EMBL" id="MDG3492980.1"/>
    </source>
</evidence>
<accession>A0A9X4M7A5</accession>
<comment type="caution">
    <text evidence="2">The sequence shown here is derived from an EMBL/GenBank/DDBJ whole genome shotgun (WGS) entry which is preliminary data.</text>
</comment>
<proteinExistence type="predicted"/>
<gene>
    <name evidence="2" type="ORF">FEV09_00240</name>
</gene>
<keyword evidence="1" id="KW-1133">Transmembrane helix</keyword>
<keyword evidence="3" id="KW-1185">Reference proteome</keyword>
<evidence type="ECO:0000256" key="1">
    <source>
        <dbReference type="SAM" id="Phobius"/>
    </source>
</evidence>
<evidence type="ECO:0000313" key="3">
    <source>
        <dbReference type="Proteomes" id="UP001152872"/>
    </source>
</evidence>
<keyword evidence="1" id="KW-0472">Membrane</keyword>
<name>A0A9X4M7A5_9CYAN</name>
<keyword evidence="1" id="KW-0812">Transmembrane</keyword>